<protein>
    <submittedName>
        <fullName evidence="1">Uncharacterized protein</fullName>
    </submittedName>
</protein>
<sequence length="170" mass="18533">MRLIRLAPAAMPGRTLLPALLLTLVLTLLATALPARAMPSTFGPVIGNALLCRSHLENRYFHDYLTSAFGPAYKREGGAYWFRPEATLWGLEVREVMVSDDSSELVFVAAVLEGTPEELEGAVRAATGTAFRPVDASAFPLRVSNPGSTIAYMNDKSKIYCAKFKSQPVR</sequence>
<evidence type="ECO:0000313" key="2">
    <source>
        <dbReference type="Proteomes" id="UP001589773"/>
    </source>
</evidence>
<reference evidence="1 2" key="1">
    <citation type="submission" date="2024-09" db="EMBL/GenBank/DDBJ databases">
        <authorList>
            <person name="Sun Q."/>
            <person name="Mori K."/>
        </authorList>
    </citation>
    <scope>NUCLEOTIDE SEQUENCE [LARGE SCALE GENOMIC DNA]</scope>
    <source>
        <strain evidence="1 2">CCM 7792</strain>
    </source>
</reference>
<dbReference type="EMBL" id="JBHLWP010000003">
    <property type="protein sequence ID" value="MFC0250739.1"/>
    <property type="molecule type" value="Genomic_DNA"/>
</dbReference>
<accession>A0ABV6FBM9</accession>
<dbReference type="RefSeq" id="WP_379677501.1">
    <property type="nucleotide sequence ID" value="NZ_JBHLWP010000003.1"/>
</dbReference>
<dbReference type="Proteomes" id="UP001589773">
    <property type="component" value="Unassembled WGS sequence"/>
</dbReference>
<proteinExistence type="predicted"/>
<organism evidence="1 2">
    <name type="scientific">Massilia consociata</name>
    <dbReference type="NCBI Taxonomy" id="760117"/>
    <lineage>
        <taxon>Bacteria</taxon>
        <taxon>Pseudomonadati</taxon>
        <taxon>Pseudomonadota</taxon>
        <taxon>Betaproteobacteria</taxon>
        <taxon>Burkholderiales</taxon>
        <taxon>Oxalobacteraceae</taxon>
        <taxon>Telluria group</taxon>
        <taxon>Massilia</taxon>
    </lineage>
</organism>
<evidence type="ECO:0000313" key="1">
    <source>
        <dbReference type="EMBL" id="MFC0250739.1"/>
    </source>
</evidence>
<comment type="caution">
    <text evidence="1">The sequence shown here is derived from an EMBL/GenBank/DDBJ whole genome shotgun (WGS) entry which is preliminary data.</text>
</comment>
<keyword evidence="2" id="KW-1185">Reference proteome</keyword>
<gene>
    <name evidence="1" type="ORF">ACFFJK_02455</name>
</gene>
<name>A0ABV6FBM9_9BURK</name>